<protein>
    <submittedName>
        <fullName evidence="1">Uncharacterized protein</fullName>
    </submittedName>
</protein>
<organism evidence="1 2">
    <name type="scientific">Suillus subaureus</name>
    <dbReference type="NCBI Taxonomy" id="48587"/>
    <lineage>
        <taxon>Eukaryota</taxon>
        <taxon>Fungi</taxon>
        <taxon>Dikarya</taxon>
        <taxon>Basidiomycota</taxon>
        <taxon>Agaricomycotina</taxon>
        <taxon>Agaricomycetes</taxon>
        <taxon>Agaricomycetidae</taxon>
        <taxon>Boletales</taxon>
        <taxon>Suillineae</taxon>
        <taxon>Suillaceae</taxon>
        <taxon>Suillus</taxon>
    </lineage>
</organism>
<dbReference type="AlphaFoldDB" id="A0A9P7EDM4"/>
<keyword evidence="2" id="KW-1185">Reference proteome</keyword>
<dbReference type="GeneID" id="64629387"/>
<reference evidence="1" key="1">
    <citation type="journal article" date="2020" name="New Phytol.">
        <title>Comparative genomics reveals dynamic genome evolution in host specialist ectomycorrhizal fungi.</title>
        <authorList>
            <person name="Lofgren L.A."/>
            <person name="Nguyen N.H."/>
            <person name="Vilgalys R."/>
            <person name="Ruytinx J."/>
            <person name="Liao H.L."/>
            <person name="Branco S."/>
            <person name="Kuo A."/>
            <person name="LaButti K."/>
            <person name="Lipzen A."/>
            <person name="Andreopoulos W."/>
            <person name="Pangilinan J."/>
            <person name="Riley R."/>
            <person name="Hundley H."/>
            <person name="Na H."/>
            <person name="Barry K."/>
            <person name="Grigoriev I.V."/>
            <person name="Stajich J.E."/>
            <person name="Kennedy P.G."/>
        </authorList>
    </citation>
    <scope>NUCLEOTIDE SEQUENCE</scope>
    <source>
        <strain evidence="1">MN1</strain>
    </source>
</reference>
<evidence type="ECO:0000313" key="2">
    <source>
        <dbReference type="Proteomes" id="UP000807769"/>
    </source>
</evidence>
<proteinExistence type="predicted"/>
<dbReference type="RefSeq" id="XP_041194628.1">
    <property type="nucleotide sequence ID" value="XM_041335370.1"/>
</dbReference>
<dbReference type="OrthoDB" id="2677729at2759"/>
<evidence type="ECO:0000313" key="1">
    <source>
        <dbReference type="EMBL" id="KAG1818756.1"/>
    </source>
</evidence>
<comment type="caution">
    <text evidence="1">The sequence shown here is derived from an EMBL/GenBank/DDBJ whole genome shotgun (WGS) entry which is preliminary data.</text>
</comment>
<name>A0A9P7EDM4_9AGAM</name>
<accession>A0A9P7EDM4</accession>
<sequence length="141" mass="15284">MPASAATTTAAPAFNRQLEVVEIASMLTLQAPSADDPFDLLEAWGRDIALFFTCLHTEDHNKVLLTVKFRLPTSSGPSKTSWTCVGIFLGCLGAAAGFRSLSRLRQHHCGHLSLSLAPSSRHLPLRDPRLCLSLPTSTKSR</sequence>
<dbReference type="EMBL" id="JABBWG010000011">
    <property type="protein sequence ID" value="KAG1818756.1"/>
    <property type="molecule type" value="Genomic_DNA"/>
</dbReference>
<dbReference type="Proteomes" id="UP000807769">
    <property type="component" value="Unassembled WGS sequence"/>
</dbReference>
<gene>
    <name evidence="1" type="ORF">BJ212DRAFT_1347447</name>
</gene>